<keyword evidence="3" id="KW-0646">Protease inhibitor</keyword>
<evidence type="ECO:0000256" key="6">
    <source>
        <dbReference type="SAM" id="SignalP"/>
    </source>
</evidence>
<organism evidence="7 10">
    <name type="scientific">Medicago truncatula</name>
    <name type="common">Barrel medic</name>
    <name type="synonym">Medicago tribuloides</name>
    <dbReference type="NCBI Taxonomy" id="3880"/>
    <lineage>
        <taxon>Eukaryota</taxon>
        <taxon>Viridiplantae</taxon>
        <taxon>Streptophyta</taxon>
        <taxon>Embryophyta</taxon>
        <taxon>Tracheophyta</taxon>
        <taxon>Spermatophyta</taxon>
        <taxon>Magnoliopsida</taxon>
        <taxon>eudicotyledons</taxon>
        <taxon>Gunneridae</taxon>
        <taxon>Pentapetalae</taxon>
        <taxon>rosids</taxon>
        <taxon>fabids</taxon>
        <taxon>Fabales</taxon>
        <taxon>Fabaceae</taxon>
        <taxon>Papilionoideae</taxon>
        <taxon>50 kb inversion clade</taxon>
        <taxon>NPAAA clade</taxon>
        <taxon>Hologalegina</taxon>
        <taxon>IRL clade</taxon>
        <taxon>Trifolieae</taxon>
        <taxon>Medicago</taxon>
    </lineage>
</organism>
<proteinExistence type="predicted"/>
<evidence type="ECO:0000313" key="7">
    <source>
        <dbReference type="EMBL" id="KEH26638.1"/>
    </source>
</evidence>
<keyword evidence="5" id="KW-1015">Disulfide bond</keyword>
<evidence type="ECO:0000313" key="8">
    <source>
        <dbReference type="EMBL" id="RHN52152.1"/>
    </source>
</evidence>
<gene>
    <name evidence="9" type="primary">11414053</name>
    <name evidence="7" type="ordered locus">MTR_6g065460</name>
    <name evidence="8" type="ORF">MtrunA17_Chr6g0477281</name>
</gene>
<dbReference type="OrthoDB" id="1751999at2759"/>
<dbReference type="EMBL" id="PSQE01000006">
    <property type="protein sequence ID" value="RHN52152.1"/>
    <property type="molecule type" value="Genomic_DNA"/>
</dbReference>
<keyword evidence="4" id="KW-0722">Serine protease inhibitor</keyword>
<dbReference type="Proteomes" id="UP000002051">
    <property type="component" value="Chromosome 6"/>
</dbReference>
<evidence type="ECO:0000256" key="5">
    <source>
        <dbReference type="ARBA" id="ARBA00023157"/>
    </source>
</evidence>
<dbReference type="SMART" id="SM00452">
    <property type="entry name" value="STI"/>
    <property type="match status" value="1"/>
</dbReference>
<dbReference type="PANTHER" id="PTHR33107:SF21">
    <property type="entry name" value="KUNITZ FAMILY TRYPSIN AND PROTEASE INHIBITOR PROTEIN"/>
    <property type="match status" value="1"/>
</dbReference>
<dbReference type="GO" id="GO:0005576">
    <property type="term" value="C:extracellular region"/>
    <property type="evidence" value="ECO:0007669"/>
    <property type="project" value="UniProtKB-SubCell"/>
</dbReference>
<dbReference type="InterPro" id="IPR011065">
    <property type="entry name" value="Kunitz_inhibitor_STI-like_sf"/>
</dbReference>
<protein>
    <submittedName>
        <fullName evidence="7">Kunitz type trypsin inhibitor / Alpha-fucosidase</fullName>
    </submittedName>
</protein>
<dbReference type="EMBL" id="CM001222">
    <property type="protein sequence ID" value="KEH26638.1"/>
    <property type="molecule type" value="Genomic_DNA"/>
</dbReference>
<evidence type="ECO:0000313" key="9">
    <source>
        <dbReference type="EnsemblPlants" id="KEH26638"/>
    </source>
</evidence>
<feature type="chain" id="PRO_5014499497" evidence="6">
    <location>
        <begin position="25"/>
        <end position="183"/>
    </location>
</feature>
<reference evidence="8" key="5">
    <citation type="journal article" date="2018" name="Nat. Plants">
        <title>Whole-genome landscape of Medicago truncatula symbiotic genes.</title>
        <authorList>
            <person name="Pecrix Y."/>
            <person name="Gamas P."/>
            <person name="Carrere S."/>
        </authorList>
    </citation>
    <scope>NUCLEOTIDE SEQUENCE</scope>
    <source>
        <tissue evidence="8">Leaves</tissue>
    </source>
</reference>
<keyword evidence="2" id="KW-0964">Secreted</keyword>
<evidence type="ECO:0000256" key="3">
    <source>
        <dbReference type="ARBA" id="ARBA00022690"/>
    </source>
</evidence>
<evidence type="ECO:0000256" key="2">
    <source>
        <dbReference type="ARBA" id="ARBA00022525"/>
    </source>
</evidence>
<reference evidence="7 10" key="2">
    <citation type="journal article" date="2014" name="BMC Genomics">
        <title>An improved genome release (version Mt4.0) for the model legume Medicago truncatula.</title>
        <authorList>
            <person name="Tang H."/>
            <person name="Krishnakumar V."/>
            <person name="Bidwell S."/>
            <person name="Rosen B."/>
            <person name="Chan A."/>
            <person name="Zhou S."/>
            <person name="Gentzbittel L."/>
            <person name="Childs K.L."/>
            <person name="Yandell M."/>
            <person name="Gundlach H."/>
            <person name="Mayer K.F."/>
            <person name="Schwartz D.C."/>
            <person name="Town C.D."/>
        </authorList>
    </citation>
    <scope>GENOME REANNOTATION</scope>
    <source>
        <strain evidence="7">A17</strain>
        <strain evidence="9 10">cv. Jemalong A17</strain>
    </source>
</reference>
<keyword evidence="6" id="KW-0732">Signal</keyword>
<dbReference type="InterPro" id="IPR002160">
    <property type="entry name" value="Prot_inh_Kunz-lg"/>
</dbReference>
<dbReference type="PANTHER" id="PTHR33107">
    <property type="entry name" value="KUNITZ TRYPSIN INHIBITOR 2"/>
    <property type="match status" value="1"/>
</dbReference>
<feature type="signal peptide" evidence="6">
    <location>
        <begin position="1"/>
        <end position="24"/>
    </location>
</feature>
<accession>A0A072UC77</accession>
<dbReference type="GO" id="GO:0004867">
    <property type="term" value="F:serine-type endopeptidase inhibitor activity"/>
    <property type="evidence" value="ECO:0007669"/>
    <property type="project" value="UniProtKB-KW"/>
</dbReference>
<dbReference type="Gene3D" id="2.80.10.50">
    <property type="match status" value="1"/>
</dbReference>
<evidence type="ECO:0000256" key="1">
    <source>
        <dbReference type="ARBA" id="ARBA00004613"/>
    </source>
</evidence>
<reference evidence="9" key="3">
    <citation type="submission" date="2015-04" db="UniProtKB">
        <authorList>
            <consortium name="EnsemblPlants"/>
        </authorList>
    </citation>
    <scope>IDENTIFICATION</scope>
    <source>
        <strain evidence="9">cv. Jemalong A17</strain>
    </source>
</reference>
<reference evidence="7 10" key="1">
    <citation type="journal article" date="2011" name="Nature">
        <title>The Medicago genome provides insight into the evolution of rhizobial symbioses.</title>
        <authorList>
            <person name="Young N.D."/>
            <person name="Debelle F."/>
            <person name="Oldroyd G.E."/>
            <person name="Geurts R."/>
            <person name="Cannon S.B."/>
            <person name="Udvardi M.K."/>
            <person name="Benedito V.A."/>
            <person name="Mayer K.F."/>
            <person name="Gouzy J."/>
            <person name="Schoof H."/>
            <person name="Van de Peer Y."/>
            <person name="Proost S."/>
            <person name="Cook D.R."/>
            <person name="Meyers B.C."/>
            <person name="Spannagl M."/>
            <person name="Cheung F."/>
            <person name="De Mita S."/>
            <person name="Krishnakumar V."/>
            <person name="Gundlach H."/>
            <person name="Zhou S."/>
            <person name="Mudge J."/>
            <person name="Bharti A.K."/>
            <person name="Murray J.D."/>
            <person name="Naoumkina M.A."/>
            <person name="Rosen B."/>
            <person name="Silverstein K.A."/>
            <person name="Tang H."/>
            <person name="Rombauts S."/>
            <person name="Zhao P.X."/>
            <person name="Zhou P."/>
            <person name="Barbe V."/>
            <person name="Bardou P."/>
            <person name="Bechner M."/>
            <person name="Bellec A."/>
            <person name="Berger A."/>
            <person name="Berges H."/>
            <person name="Bidwell S."/>
            <person name="Bisseling T."/>
            <person name="Choisne N."/>
            <person name="Couloux A."/>
            <person name="Denny R."/>
            <person name="Deshpande S."/>
            <person name="Dai X."/>
            <person name="Doyle J.J."/>
            <person name="Dudez A.M."/>
            <person name="Farmer A.D."/>
            <person name="Fouteau S."/>
            <person name="Franken C."/>
            <person name="Gibelin C."/>
            <person name="Gish J."/>
            <person name="Goldstein S."/>
            <person name="Gonzalez A.J."/>
            <person name="Green P.J."/>
            <person name="Hallab A."/>
            <person name="Hartog M."/>
            <person name="Hua A."/>
            <person name="Humphray S.J."/>
            <person name="Jeong D.H."/>
            <person name="Jing Y."/>
            <person name="Jocker A."/>
            <person name="Kenton S.M."/>
            <person name="Kim D.J."/>
            <person name="Klee K."/>
            <person name="Lai H."/>
            <person name="Lang C."/>
            <person name="Lin S."/>
            <person name="Macmil S.L."/>
            <person name="Magdelenat G."/>
            <person name="Matthews L."/>
            <person name="McCorrison J."/>
            <person name="Monaghan E.L."/>
            <person name="Mun J.H."/>
            <person name="Najar F.Z."/>
            <person name="Nicholson C."/>
            <person name="Noirot C."/>
            <person name="O'Bleness M."/>
            <person name="Paule C.R."/>
            <person name="Poulain J."/>
            <person name="Prion F."/>
            <person name="Qin B."/>
            <person name="Qu C."/>
            <person name="Retzel E.F."/>
            <person name="Riddle C."/>
            <person name="Sallet E."/>
            <person name="Samain S."/>
            <person name="Samson N."/>
            <person name="Sanders I."/>
            <person name="Saurat O."/>
            <person name="Scarpelli C."/>
            <person name="Schiex T."/>
            <person name="Segurens B."/>
            <person name="Severin A.J."/>
            <person name="Sherrier D.J."/>
            <person name="Shi R."/>
            <person name="Sims S."/>
            <person name="Singer S.R."/>
            <person name="Sinharoy S."/>
            <person name="Sterck L."/>
            <person name="Viollet A."/>
            <person name="Wang B.B."/>
            <person name="Wang K."/>
            <person name="Wang M."/>
            <person name="Wang X."/>
            <person name="Warfsmann J."/>
            <person name="Weissenbach J."/>
            <person name="White D.D."/>
            <person name="White J.D."/>
            <person name="Wiley G.B."/>
            <person name="Wincker P."/>
            <person name="Xing Y."/>
            <person name="Yang L."/>
            <person name="Yao Z."/>
            <person name="Ying F."/>
            <person name="Zhai J."/>
            <person name="Zhou L."/>
            <person name="Zuber A."/>
            <person name="Denarie J."/>
            <person name="Dixon R.A."/>
            <person name="May G.D."/>
            <person name="Schwartz D.C."/>
            <person name="Rogers J."/>
            <person name="Quetier F."/>
            <person name="Town C.D."/>
            <person name="Roe B.A."/>
        </authorList>
    </citation>
    <scope>NUCLEOTIDE SEQUENCE [LARGE SCALE GENOMIC DNA]</scope>
    <source>
        <strain evidence="7">A17</strain>
        <strain evidence="9 10">cv. Jemalong A17</strain>
    </source>
</reference>
<dbReference type="SUPFAM" id="SSF50386">
    <property type="entry name" value="STI-like"/>
    <property type="match status" value="1"/>
</dbReference>
<evidence type="ECO:0000313" key="11">
    <source>
        <dbReference type="Proteomes" id="UP000265566"/>
    </source>
</evidence>
<comment type="subcellular location">
    <subcellularLocation>
        <location evidence="1">Secreted</location>
    </subcellularLocation>
</comment>
<dbReference type="MEROPS" id="I03.025"/>
<dbReference type="EnsemblPlants" id="KEH26638">
    <property type="protein sequence ID" value="KEH26638"/>
    <property type="gene ID" value="MTR_6g065460"/>
</dbReference>
<dbReference type="Pfam" id="PF00197">
    <property type="entry name" value="Kunitz_legume"/>
    <property type="match status" value="1"/>
</dbReference>
<dbReference type="ExpressionAtlas" id="A0A072UC77">
    <property type="expression patterns" value="differential"/>
</dbReference>
<keyword evidence="10" id="KW-1185">Reference proteome</keyword>
<evidence type="ECO:0000256" key="4">
    <source>
        <dbReference type="ARBA" id="ARBA00022900"/>
    </source>
</evidence>
<evidence type="ECO:0000313" key="10">
    <source>
        <dbReference type="Proteomes" id="UP000002051"/>
    </source>
</evidence>
<dbReference type="PaxDb" id="3880-AES75961"/>
<reference evidence="11" key="4">
    <citation type="journal article" date="2018" name="Nat. Plants">
        <title>Whole-genome landscape of Medicago truncatula symbiotic genes.</title>
        <authorList>
            <person name="Pecrix Y."/>
            <person name="Staton S.E."/>
            <person name="Sallet E."/>
            <person name="Lelandais-Briere C."/>
            <person name="Moreau S."/>
            <person name="Carrere S."/>
            <person name="Blein T."/>
            <person name="Jardinaud M.F."/>
            <person name="Latrasse D."/>
            <person name="Zouine M."/>
            <person name="Zahm M."/>
            <person name="Kreplak J."/>
            <person name="Mayjonade B."/>
            <person name="Satge C."/>
            <person name="Perez M."/>
            <person name="Cauet S."/>
            <person name="Marande W."/>
            <person name="Chantry-Darmon C."/>
            <person name="Lopez-Roques C."/>
            <person name="Bouchez O."/>
            <person name="Berard A."/>
            <person name="Debelle F."/>
            <person name="Munos S."/>
            <person name="Bendahmane A."/>
            <person name="Berges H."/>
            <person name="Niebel A."/>
            <person name="Buitink J."/>
            <person name="Frugier F."/>
            <person name="Benhamed M."/>
            <person name="Crespi M."/>
            <person name="Gouzy J."/>
            <person name="Gamas P."/>
        </authorList>
    </citation>
    <scope>NUCLEOTIDE SEQUENCE [LARGE SCALE GENOMIC DNA]</scope>
    <source>
        <strain evidence="11">cv. Jemalong A17</strain>
    </source>
</reference>
<dbReference type="PRINTS" id="PR00291">
    <property type="entry name" value="KUNITZINHBTR"/>
</dbReference>
<dbReference type="Gramene" id="rna36781">
    <property type="protein sequence ID" value="RHN52152.1"/>
    <property type="gene ID" value="gene36781"/>
</dbReference>
<dbReference type="Proteomes" id="UP000265566">
    <property type="component" value="Chromosome 6"/>
</dbReference>
<sequence>MKPTFLTLSLILFALTICFSLAFAQVSEQVFDTNGNPIFPGGTFYIMPSIFGAAGGGLRLGKTKNSKCPLTVLQDYSEVVNGLPVKFTRLEAGHDIISTNTALDIAFTTKPDCAESSKWVLVDDFNKLTGPWVGIGGTEDNEDITAPPGACYDIGRHDDFTGRLLVLANNDPYEVVFVDAMGN</sequence>
<name>A0A072UC77_MEDTR</name>
<dbReference type="AlphaFoldDB" id="A0A072UC77"/>
<dbReference type="OMA" id="PECTEYS"/>